<protein>
    <submittedName>
        <fullName evidence="2">Uncharacterized protein</fullName>
    </submittedName>
</protein>
<evidence type="ECO:0000313" key="2">
    <source>
        <dbReference type="EMBL" id="RFN45072.1"/>
    </source>
</evidence>
<comment type="caution">
    <text evidence="2">The sequence shown here is derived from an EMBL/GenBank/DDBJ whole genome shotgun (WGS) entry which is preliminary data.</text>
</comment>
<dbReference type="EMBL" id="PXXK01000378">
    <property type="protein sequence ID" value="RFN45072.1"/>
    <property type="molecule type" value="Genomic_DNA"/>
</dbReference>
<feature type="transmembrane region" description="Helical" evidence="1">
    <location>
        <begin position="63"/>
        <end position="84"/>
    </location>
</feature>
<keyword evidence="1" id="KW-0812">Transmembrane</keyword>
<keyword evidence="1" id="KW-1133">Transmembrane helix</keyword>
<sequence length="140" mass="15022">MPALPPLNSLAEKVHALAGQLSPAHISVAKEIPALVAREITDNEPLTVALLSSEYHWYTSTRFWVIGGIIGGLLLIGGICACAAGHGDLGAKIAQADEDGVLAAYRQAERDAVEAAAKERVARANKADQEDYWRRARCNY</sequence>
<evidence type="ECO:0000256" key="1">
    <source>
        <dbReference type="SAM" id="Phobius"/>
    </source>
</evidence>
<accession>A0A395MAY3</accession>
<keyword evidence="3" id="KW-1185">Reference proteome</keyword>
<keyword evidence="1" id="KW-0472">Membrane</keyword>
<gene>
    <name evidence="2" type="ORF">FIE12Z_10690</name>
</gene>
<name>A0A395MAY3_9HYPO</name>
<evidence type="ECO:0000313" key="3">
    <source>
        <dbReference type="Proteomes" id="UP000265631"/>
    </source>
</evidence>
<dbReference type="AlphaFoldDB" id="A0A395MAY3"/>
<dbReference type="Proteomes" id="UP000265631">
    <property type="component" value="Unassembled WGS sequence"/>
</dbReference>
<reference evidence="2 3" key="1">
    <citation type="journal article" date="2018" name="PLoS Pathog.">
        <title>Evolution of structural diversity of trichothecenes, a family of toxins produced by plant pathogenic and entomopathogenic fungi.</title>
        <authorList>
            <person name="Proctor R.H."/>
            <person name="McCormick S.P."/>
            <person name="Kim H.S."/>
            <person name="Cardoza R.E."/>
            <person name="Stanley A.M."/>
            <person name="Lindo L."/>
            <person name="Kelly A."/>
            <person name="Brown D.W."/>
            <person name="Lee T."/>
            <person name="Vaughan M.M."/>
            <person name="Alexander N.J."/>
            <person name="Busman M."/>
            <person name="Gutierrez S."/>
        </authorList>
    </citation>
    <scope>NUCLEOTIDE SEQUENCE [LARGE SCALE GENOMIC DNA]</scope>
    <source>
        <strain evidence="2 3">NRRL 13405</strain>
    </source>
</reference>
<proteinExistence type="predicted"/>
<organism evidence="2 3">
    <name type="scientific">Fusarium flagelliforme</name>
    <dbReference type="NCBI Taxonomy" id="2675880"/>
    <lineage>
        <taxon>Eukaryota</taxon>
        <taxon>Fungi</taxon>
        <taxon>Dikarya</taxon>
        <taxon>Ascomycota</taxon>
        <taxon>Pezizomycotina</taxon>
        <taxon>Sordariomycetes</taxon>
        <taxon>Hypocreomycetidae</taxon>
        <taxon>Hypocreales</taxon>
        <taxon>Nectriaceae</taxon>
        <taxon>Fusarium</taxon>
        <taxon>Fusarium incarnatum-equiseti species complex</taxon>
    </lineage>
</organism>